<protein>
    <submittedName>
        <fullName evidence="1">Uncharacterized protein</fullName>
    </submittedName>
</protein>
<gene>
    <name evidence="1" type="ORF">ASU31_12600</name>
</gene>
<dbReference type="AlphaFoldDB" id="A0A0T5VPN8"/>
<dbReference type="Proteomes" id="UP000051950">
    <property type="component" value="Unassembled WGS sequence"/>
</dbReference>
<evidence type="ECO:0000313" key="2">
    <source>
        <dbReference type="Proteomes" id="UP000051950"/>
    </source>
</evidence>
<organism evidence="1 2">
    <name type="scientific">Pedobacter ginsenosidimutans</name>
    <dbReference type="NCBI Taxonomy" id="687842"/>
    <lineage>
        <taxon>Bacteria</taxon>
        <taxon>Pseudomonadati</taxon>
        <taxon>Bacteroidota</taxon>
        <taxon>Sphingobacteriia</taxon>
        <taxon>Sphingobacteriales</taxon>
        <taxon>Sphingobacteriaceae</taxon>
        <taxon>Pedobacter</taxon>
    </lineage>
</organism>
<proteinExistence type="predicted"/>
<comment type="caution">
    <text evidence="1">The sequence shown here is derived from an EMBL/GenBank/DDBJ whole genome shotgun (WGS) entry which is preliminary data.</text>
</comment>
<evidence type="ECO:0000313" key="1">
    <source>
        <dbReference type="EMBL" id="KRT15818.1"/>
    </source>
</evidence>
<dbReference type="EMBL" id="LMZQ01000007">
    <property type="protein sequence ID" value="KRT15818.1"/>
    <property type="molecule type" value="Genomic_DNA"/>
</dbReference>
<keyword evidence="2" id="KW-1185">Reference proteome</keyword>
<name>A0A0T5VPN8_9SPHI</name>
<reference evidence="1 2" key="1">
    <citation type="submission" date="2015-11" db="EMBL/GenBank/DDBJ databases">
        <title>Sequence of Pedobacter ginsenosidimutans.</title>
        <authorList>
            <person name="Carson E."/>
            <person name="Keyser V."/>
            <person name="Newman J."/>
            <person name="Miller J."/>
        </authorList>
    </citation>
    <scope>NUCLEOTIDE SEQUENCE [LARGE SCALE GENOMIC DNA]</scope>
    <source>
        <strain evidence="1 2">KACC 14530</strain>
    </source>
</reference>
<sequence>MKMLKLLIVCLFVCILFVEKVRAADGCRVSGGSLIYTSSNSYLLGVDLGSGLSLALGGKIYKLSPTINSTVSCTIPWAKIVDPPVINGCIYGNPSISVPGVSAVCLTCQYGDLVNYTSTVECNLDDHTWLLGAVAGLFGLLVIRRRNKL</sequence>
<accession>A0A0T5VPN8</accession>